<protein>
    <submittedName>
        <fullName evidence="2">Transposase</fullName>
    </submittedName>
</protein>
<dbReference type="Pfam" id="PF13683">
    <property type="entry name" value="rve_3"/>
    <property type="match status" value="1"/>
</dbReference>
<reference evidence="2 3" key="1">
    <citation type="submission" date="2014-03" db="EMBL/GenBank/DDBJ databases">
        <title>Bradyrhizobium valentinum sp. nov., isolated from effective nodules of Lupinus mariae-josephae, a lupine endemic of basic-lime soils in Eastern Spain.</title>
        <authorList>
            <person name="Duran D."/>
            <person name="Rey L."/>
            <person name="Navarro A."/>
            <person name="Busquets A."/>
            <person name="Imperial J."/>
            <person name="Ruiz-Argueso T."/>
        </authorList>
    </citation>
    <scope>NUCLEOTIDE SEQUENCE [LARGE SCALE GENOMIC DNA]</scope>
    <source>
        <strain evidence="2 3">PAC68</strain>
    </source>
</reference>
<sequence length="266" mass="31293">MRSDWKVSIRRACSTLRIDRALYVYKSKRGDQADLKHRIKSICETRVRYGYRRVHVLLRRDSWSVNVKRIYRLYKELGLQLRNKTPKRRVKAKLRDDRKPATRTNETWAMDFVHDQLATGRKLRVLTMVDTFSRFSPALEPRYTFRGIDVVEVLERVCNEVGFPETIRVDQGSEFVSRDLDLWAYQRGVTLDFSRPGKPTDNGFIESFNGKFRTECFNTHWFMSLDDARAKMEDWRRDYNEIRPHSAIGNKAPISRLNGSSAPPPA</sequence>
<dbReference type="Pfam" id="PF13276">
    <property type="entry name" value="HTH_21"/>
    <property type="match status" value="1"/>
</dbReference>
<feature type="domain" description="Integrase catalytic" evidence="1">
    <location>
        <begin position="96"/>
        <end position="261"/>
    </location>
</feature>
<dbReference type="PROSITE" id="PS50994">
    <property type="entry name" value="INTEGRASE"/>
    <property type="match status" value="1"/>
</dbReference>
<evidence type="ECO:0000313" key="2">
    <source>
        <dbReference type="EMBL" id="KRQ92941.1"/>
    </source>
</evidence>
<dbReference type="InterPro" id="IPR025948">
    <property type="entry name" value="HTH-like_dom"/>
</dbReference>
<proteinExistence type="predicted"/>
<dbReference type="NCBIfam" id="NF033516">
    <property type="entry name" value="transpos_IS3"/>
    <property type="match status" value="1"/>
</dbReference>
<dbReference type="InterPro" id="IPR048020">
    <property type="entry name" value="Transpos_IS3"/>
</dbReference>
<comment type="caution">
    <text evidence="2">The sequence shown here is derived from an EMBL/GenBank/DDBJ whole genome shotgun (WGS) entry which is preliminary data.</text>
</comment>
<evidence type="ECO:0000313" key="3">
    <source>
        <dbReference type="Proteomes" id="UP000050863"/>
    </source>
</evidence>
<dbReference type="PANTHER" id="PTHR47515">
    <property type="entry name" value="LOW CALCIUM RESPONSE LOCUS PROTEIN T"/>
    <property type="match status" value="1"/>
</dbReference>
<organism evidence="2 3">
    <name type="scientific">Bradyrhizobium jicamae</name>
    <dbReference type="NCBI Taxonomy" id="280332"/>
    <lineage>
        <taxon>Bacteria</taxon>
        <taxon>Pseudomonadati</taxon>
        <taxon>Pseudomonadota</taxon>
        <taxon>Alphaproteobacteria</taxon>
        <taxon>Hyphomicrobiales</taxon>
        <taxon>Nitrobacteraceae</taxon>
        <taxon>Bradyrhizobium</taxon>
    </lineage>
</organism>
<accession>A0A0R3KEC2</accession>
<dbReference type="STRING" id="280332.CQ12_30465"/>
<evidence type="ECO:0000259" key="1">
    <source>
        <dbReference type="PROSITE" id="PS50994"/>
    </source>
</evidence>
<keyword evidence="3" id="KW-1185">Reference proteome</keyword>
<gene>
    <name evidence="2" type="ORF">CQ12_30465</name>
</gene>
<dbReference type="GO" id="GO:0003676">
    <property type="term" value="F:nucleic acid binding"/>
    <property type="evidence" value="ECO:0007669"/>
    <property type="project" value="InterPro"/>
</dbReference>
<dbReference type="GO" id="GO:0015074">
    <property type="term" value="P:DNA integration"/>
    <property type="evidence" value="ECO:0007669"/>
    <property type="project" value="InterPro"/>
</dbReference>
<dbReference type="AlphaFoldDB" id="A0A0R3KEC2"/>
<dbReference type="PANTHER" id="PTHR47515:SF1">
    <property type="entry name" value="BLR2054 PROTEIN"/>
    <property type="match status" value="1"/>
</dbReference>
<dbReference type="InterPro" id="IPR001584">
    <property type="entry name" value="Integrase_cat-core"/>
</dbReference>
<dbReference type="InterPro" id="IPR036397">
    <property type="entry name" value="RNaseH_sf"/>
</dbReference>
<dbReference type="EMBL" id="LLXZ01000231">
    <property type="protein sequence ID" value="KRQ92941.1"/>
    <property type="molecule type" value="Genomic_DNA"/>
</dbReference>
<dbReference type="Proteomes" id="UP000050863">
    <property type="component" value="Unassembled WGS sequence"/>
</dbReference>
<dbReference type="Gene3D" id="3.30.420.10">
    <property type="entry name" value="Ribonuclease H-like superfamily/Ribonuclease H"/>
    <property type="match status" value="1"/>
</dbReference>
<dbReference type="SUPFAM" id="SSF53098">
    <property type="entry name" value="Ribonuclease H-like"/>
    <property type="match status" value="1"/>
</dbReference>
<dbReference type="InterPro" id="IPR012337">
    <property type="entry name" value="RNaseH-like_sf"/>
</dbReference>
<name>A0A0R3KEC2_9BRAD</name>